<evidence type="ECO:0000313" key="2">
    <source>
        <dbReference type="EMBL" id="CAL5061857.1"/>
    </source>
</evidence>
<accession>A0ABC9EPE3</accession>
<keyword evidence="3" id="KW-1185">Reference proteome</keyword>
<keyword evidence="1" id="KW-1133">Transmembrane helix</keyword>
<gene>
    <name evidence="2" type="ORF">URODEC1_LOCUS97962</name>
</gene>
<keyword evidence="1" id="KW-0472">Membrane</keyword>
<reference evidence="3" key="1">
    <citation type="submission" date="2024-06" db="EMBL/GenBank/DDBJ databases">
        <authorList>
            <person name="Ryan C."/>
        </authorList>
    </citation>
    <scope>NUCLEOTIDE SEQUENCE [LARGE SCALE GENOMIC DNA]</scope>
</reference>
<organism evidence="2 3">
    <name type="scientific">Urochloa decumbens</name>
    <dbReference type="NCBI Taxonomy" id="240449"/>
    <lineage>
        <taxon>Eukaryota</taxon>
        <taxon>Viridiplantae</taxon>
        <taxon>Streptophyta</taxon>
        <taxon>Embryophyta</taxon>
        <taxon>Tracheophyta</taxon>
        <taxon>Spermatophyta</taxon>
        <taxon>Magnoliopsida</taxon>
        <taxon>Liliopsida</taxon>
        <taxon>Poales</taxon>
        <taxon>Poaceae</taxon>
        <taxon>PACMAD clade</taxon>
        <taxon>Panicoideae</taxon>
        <taxon>Panicodae</taxon>
        <taxon>Paniceae</taxon>
        <taxon>Melinidinae</taxon>
        <taxon>Urochloa</taxon>
    </lineage>
</organism>
<evidence type="ECO:0000313" key="3">
    <source>
        <dbReference type="Proteomes" id="UP001497457"/>
    </source>
</evidence>
<feature type="transmembrane region" description="Helical" evidence="1">
    <location>
        <begin position="53"/>
        <end position="71"/>
    </location>
</feature>
<dbReference type="Proteomes" id="UP001497457">
    <property type="component" value="Chromosome 5rd"/>
</dbReference>
<feature type="transmembrane region" description="Helical" evidence="1">
    <location>
        <begin position="123"/>
        <end position="144"/>
    </location>
</feature>
<protein>
    <submittedName>
        <fullName evidence="2">Uncharacterized protein</fullName>
    </submittedName>
</protein>
<sequence>MKIIGAESKMNDMTPVSGGETALADAAQKGKKDAAQMGKEDATENLLSSVRNYYIFLYVGTMVSSLAPRAAAKYAPDTVASAQRVLAAAGYDLSVTVVFFAAATLLLQAHLARVLKPSARPRLTPLAAWSLAVVTWVCITNFFLNYLAFGGSYGEWAAAAGASVANLVMSARTVMRHLA</sequence>
<name>A0ABC9EPE3_9POAL</name>
<proteinExistence type="predicted"/>
<feature type="transmembrane region" description="Helical" evidence="1">
    <location>
        <begin position="91"/>
        <end position="111"/>
    </location>
</feature>
<dbReference type="EMBL" id="OZ075115">
    <property type="protein sequence ID" value="CAL5061857.1"/>
    <property type="molecule type" value="Genomic_DNA"/>
</dbReference>
<dbReference type="AlphaFoldDB" id="A0ABC9EPE3"/>
<reference evidence="2 3" key="2">
    <citation type="submission" date="2024-10" db="EMBL/GenBank/DDBJ databases">
        <authorList>
            <person name="Ryan C."/>
        </authorList>
    </citation>
    <scope>NUCLEOTIDE SEQUENCE [LARGE SCALE GENOMIC DNA]</scope>
</reference>
<keyword evidence="1" id="KW-0812">Transmembrane</keyword>
<evidence type="ECO:0000256" key="1">
    <source>
        <dbReference type="SAM" id="Phobius"/>
    </source>
</evidence>